<evidence type="ECO:0000256" key="14">
    <source>
        <dbReference type="ARBA" id="ARBA00058524"/>
    </source>
</evidence>
<evidence type="ECO:0000256" key="11">
    <source>
        <dbReference type="ARBA" id="ARBA00023128"/>
    </source>
</evidence>
<dbReference type="GO" id="GO:0061710">
    <property type="term" value="F:L-threonylcarbamoyladenylate synthase"/>
    <property type="evidence" value="ECO:0007669"/>
    <property type="project" value="UniProtKB-EC"/>
</dbReference>
<comment type="catalytic activity">
    <reaction evidence="13">
        <text>L-threonine + hydrogencarbonate + ATP = L-threonylcarbamoyladenylate + diphosphate + H2O</text>
        <dbReference type="Rhea" id="RHEA:36407"/>
        <dbReference type="ChEBI" id="CHEBI:15377"/>
        <dbReference type="ChEBI" id="CHEBI:17544"/>
        <dbReference type="ChEBI" id="CHEBI:30616"/>
        <dbReference type="ChEBI" id="CHEBI:33019"/>
        <dbReference type="ChEBI" id="CHEBI:57926"/>
        <dbReference type="ChEBI" id="CHEBI:73682"/>
        <dbReference type="EC" id="2.7.7.87"/>
    </reaction>
</comment>
<keyword evidence="9" id="KW-0808">Transferase</keyword>
<evidence type="ECO:0000256" key="4">
    <source>
        <dbReference type="ARBA" id="ARBA00007663"/>
    </source>
</evidence>
<dbReference type="Gene3D" id="3.90.870.10">
    <property type="entry name" value="DHBP synthase"/>
    <property type="match status" value="1"/>
</dbReference>
<evidence type="ECO:0000256" key="6">
    <source>
        <dbReference type="ARBA" id="ARBA00015492"/>
    </source>
</evidence>
<name>A0ABD1E5N6_HYPHA</name>
<evidence type="ECO:0000256" key="8">
    <source>
        <dbReference type="ARBA" id="ARBA00022490"/>
    </source>
</evidence>
<dbReference type="GO" id="GO:0005739">
    <property type="term" value="C:mitochondrion"/>
    <property type="evidence" value="ECO:0007669"/>
    <property type="project" value="UniProtKB-SubCell"/>
</dbReference>
<comment type="function">
    <text evidence="14">Cytoplasmic and mitochondrial threonylcarbamoyl-AMP synthase required for the formation of a threonylcarbamoyl group on adenosine at position 37 (t(6)A37) in tRNAs that read codons beginning with adenine. Catalyzes the conversion of L-threonine, HCO(3)(-)/CO(2) and ATP to give threonylcarbamoyl-AMP (TC-AMP) as the acyladenylate intermediate, with the release of diphosphate. Participates in t(6)A37 formation in cytoplasmic and mitochondrial tRNAs. May regulate the activity of some transporters.</text>
</comment>
<comment type="caution">
    <text evidence="17">The sequence shown here is derived from an EMBL/GenBank/DDBJ whole genome shotgun (WGS) entry which is preliminary data.</text>
</comment>
<organism evidence="17 18">
    <name type="scientific">Hypothenemus hampei</name>
    <name type="common">Coffee berry borer</name>
    <dbReference type="NCBI Taxonomy" id="57062"/>
    <lineage>
        <taxon>Eukaryota</taxon>
        <taxon>Metazoa</taxon>
        <taxon>Ecdysozoa</taxon>
        <taxon>Arthropoda</taxon>
        <taxon>Hexapoda</taxon>
        <taxon>Insecta</taxon>
        <taxon>Pterygota</taxon>
        <taxon>Neoptera</taxon>
        <taxon>Endopterygota</taxon>
        <taxon>Coleoptera</taxon>
        <taxon>Polyphaga</taxon>
        <taxon>Cucujiformia</taxon>
        <taxon>Curculionidae</taxon>
        <taxon>Scolytinae</taxon>
        <taxon>Hypothenemus</taxon>
    </lineage>
</organism>
<gene>
    <name evidence="17" type="ORF">ABEB36_013910</name>
</gene>
<dbReference type="InterPro" id="IPR017945">
    <property type="entry name" value="DHBP_synth_RibB-like_a/b_dom"/>
</dbReference>
<feature type="domain" description="YrdC-like" evidence="16">
    <location>
        <begin position="21"/>
        <end position="184"/>
    </location>
</feature>
<reference evidence="17 18" key="1">
    <citation type="submission" date="2024-05" db="EMBL/GenBank/DDBJ databases">
        <title>Genetic variation in Jamaican populations of the coffee berry borer (Hypothenemus hampei).</title>
        <authorList>
            <person name="Errbii M."/>
            <person name="Myrie A."/>
        </authorList>
    </citation>
    <scope>NUCLEOTIDE SEQUENCE [LARGE SCALE GENOMIC DNA]</scope>
    <source>
        <strain evidence="17">JA-Hopewell-2020-01-JO</strain>
        <tissue evidence="17">Whole body</tissue>
    </source>
</reference>
<evidence type="ECO:0000256" key="12">
    <source>
        <dbReference type="ARBA" id="ARBA00023136"/>
    </source>
</evidence>
<dbReference type="SUPFAM" id="SSF55821">
    <property type="entry name" value="YrdC/RibB"/>
    <property type="match status" value="1"/>
</dbReference>
<dbReference type="InterPro" id="IPR006070">
    <property type="entry name" value="Sua5-like_dom"/>
</dbReference>
<evidence type="ECO:0000313" key="18">
    <source>
        <dbReference type="Proteomes" id="UP001566132"/>
    </source>
</evidence>
<comment type="subcellular location">
    <subcellularLocation>
        <location evidence="2">Cell membrane</location>
        <topology evidence="2">Peripheral membrane protein</topology>
    </subcellularLocation>
    <subcellularLocation>
        <location evidence="3">Cytoplasm</location>
    </subcellularLocation>
    <subcellularLocation>
        <location evidence="1">Mitochondrion</location>
    </subcellularLocation>
</comment>
<dbReference type="PANTHER" id="PTHR17490:SF10">
    <property type="entry name" value="THREONYLCARBAMOYL-AMP SYNTHASE"/>
    <property type="match status" value="1"/>
</dbReference>
<evidence type="ECO:0000256" key="1">
    <source>
        <dbReference type="ARBA" id="ARBA00004173"/>
    </source>
</evidence>
<evidence type="ECO:0000256" key="2">
    <source>
        <dbReference type="ARBA" id="ARBA00004202"/>
    </source>
</evidence>
<keyword evidence="12" id="KW-0472">Membrane</keyword>
<dbReference type="InterPro" id="IPR050156">
    <property type="entry name" value="TC-AMP_synthase_SUA5"/>
</dbReference>
<dbReference type="Proteomes" id="UP001566132">
    <property type="component" value="Unassembled WGS sequence"/>
</dbReference>
<dbReference type="GO" id="GO:0005886">
    <property type="term" value="C:plasma membrane"/>
    <property type="evidence" value="ECO:0007669"/>
    <property type="project" value="UniProtKB-SubCell"/>
</dbReference>
<keyword evidence="7" id="KW-1003">Cell membrane</keyword>
<evidence type="ECO:0000259" key="16">
    <source>
        <dbReference type="PROSITE" id="PS51163"/>
    </source>
</evidence>
<evidence type="ECO:0000256" key="10">
    <source>
        <dbReference type="ARBA" id="ARBA00022946"/>
    </source>
</evidence>
<protein>
    <recommendedName>
        <fullName evidence="6">Threonylcarbamoyl-AMP synthase</fullName>
        <ecNumber evidence="5">2.7.7.87</ecNumber>
    </recommendedName>
</protein>
<comment type="similarity">
    <text evidence="4">Belongs to the SUA5 family.</text>
</comment>
<evidence type="ECO:0000256" key="9">
    <source>
        <dbReference type="ARBA" id="ARBA00022679"/>
    </source>
</evidence>
<dbReference type="AlphaFoldDB" id="A0ABD1E5N6"/>
<dbReference type="PANTHER" id="PTHR17490">
    <property type="entry name" value="SUA5"/>
    <property type="match status" value="1"/>
</dbReference>
<accession>A0ABD1E5N6</accession>
<dbReference type="FunFam" id="3.90.870.10:FF:000007">
    <property type="entry name" value="YrdC N6-threonylcarbamoyltransferase domain containing"/>
    <property type="match status" value="1"/>
</dbReference>
<dbReference type="NCBIfam" id="TIGR00057">
    <property type="entry name" value="L-threonylcarbamoyladenylate synthase"/>
    <property type="match status" value="1"/>
</dbReference>
<evidence type="ECO:0000256" key="7">
    <source>
        <dbReference type="ARBA" id="ARBA00022475"/>
    </source>
</evidence>
<comment type="subunit">
    <text evidence="15">Interacts with RSC1A1.</text>
</comment>
<sequence>MSKFKQLIEQIMAKRVSIHQEDSIGIAVQLLKAGKVIAVPTDTLYGLACDATNIQAVTSMYHVKQRNEHKPVALCFGEVFQLESWVLVNHLPKNLLKSILPGPVTLLLNSNKNVHKYICRDGKIGVRVPNYQFIRQLTVKLGSPVALTSANLSSEPSAVSCEEFPAIWNKIPAVFDGGVTNIIS</sequence>
<proteinExistence type="inferred from homology"/>
<dbReference type="Pfam" id="PF01300">
    <property type="entry name" value="Sua5_yciO_yrdC"/>
    <property type="match status" value="1"/>
</dbReference>
<keyword evidence="10" id="KW-0809">Transit peptide</keyword>
<evidence type="ECO:0000256" key="5">
    <source>
        <dbReference type="ARBA" id="ARBA00012584"/>
    </source>
</evidence>
<evidence type="ECO:0000256" key="13">
    <source>
        <dbReference type="ARBA" id="ARBA00048366"/>
    </source>
</evidence>
<evidence type="ECO:0000313" key="17">
    <source>
        <dbReference type="EMBL" id="KAL1489993.1"/>
    </source>
</evidence>
<keyword evidence="8" id="KW-0963">Cytoplasm</keyword>
<dbReference type="PROSITE" id="PS51163">
    <property type="entry name" value="YRDC"/>
    <property type="match status" value="1"/>
</dbReference>
<dbReference type="EMBL" id="JBDJPC010000011">
    <property type="protein sequence ID" value="KAL1489993.1"/>
    <property type="molecule type" value="Genomic_DNA"/>
</dbReference>
<evidence type="ECO:0000256" key="15">
    <source>
        <dbReference type="ARBA" id="ARBA00063146"/>
    </source>
</evidence>
<evidence type="ECO:0000256" key="3">
    <source>
        <dbReference type="ARBA" id="ARBA00004496"/>
    </source>
</evidence>
<dbReference type="EC" id="2.7.7.87" evidence="5"/>
<keyword evidence="11" id="KW-0496">Mitochondrion</keyword>
<keyword evidence="18" id="KW-1185">Reference proteome</keyword>